<accession>A0ABD1W1F3</accession>
<protein>
    <submittedName>
        <fullName evidence="1">Uncharacterized protein</fullName>
    </submittedName>
</protein>
<sequence length="165" mass="18242">MLIMWMQPASDGSDSKVTDTLRRASATPFSPQSCFSSGVLSHSGVNIGGLSHGVQHAAGSTSSRRFSVCNPHNALSQVSRFILMHCRDAYPTRYPLQQHRASSSGVSGNRDLHFRGFEPSHSYFTNQFMDKDMELQGVPNQFGMHCLIKIIRKGKSRFDLTCCGN</sequence>
<dbReference type="EMBL" id="JBFOLJ010000004">
    <property type="protein sequence ID" value="KAL2543492.1"/>
    <property type="molecule type" value="Genomic_DNA"/>
</dbReference>
<evidence type="ECO:0000313" key="1">
    <source>
        <dbReference type="EMBL" id="KAL2543492.1"/>
    </source>
</evidence>
<proteinExistence type="predicted"/>
<evidence type="ECO:0000313" key="2">
    <source>
        <dbReference type="Proteomes" id="UP001604277"/>
    </source>
</evidence>
<gene>
    <name evidence="1" type="ORF">Fot_12725</name>
</gene>
<dbReference type="Proteomes" id="UP001604277">
    <property type="component" value="Unassembled WGS sequence"/>
</dbReference>
<comment type="caution">
    <text evidence="1">The sequence shown here is derived from an EMBL/GenBank/DDBJ whole genome shotgun (WGS) entry which is preliminary data.</text>
</comment>
<organism evidence="1 2">
    <name type="scientific">Forsythia ovata</name>
    <dbReference type="NCBI Taxonomy" id="205694"/>
    <lineage>
        <taxon>Eukaryota</taxon>
        <taxon>Viridiplantae</taxon>
        <taxon>Streptophyta</taxon>
        <taxon>Embryophyta</taxon>
        <taxon>Tracheophyta</taxon>
        <taxon>Spermatophyta</taxon>
        <taxon>Magnoliopsida</taxon>
        <taxon>eudicotyledons</taxon>
        <taxon>Gunneridae</taxon>
        <taxon>Pentapetalae</taxon>
        <taxon>asterids</taxon>
        <taxon>lamiids</taxon>
        <taxon>Lamiales</taxon>
        <taxon>Oleaceae</taxon>
        <taxon>Forsythieae</taxon>
        <taxon>Forsythia</taxon>
    </lineage>
</organism>
<reference evidence="2" key="1">
    <citation type="submission" date="2024-07" db="EMBL/GenBank/DDBJ databases">
        <title>Two chromosome-level genome assemblies of Korean endemic species Abeliophyllum distichum and Forsythia ovata (Oleaceae).</title>
        <authorList>
            <person name="Jang H."/>
        </authorList>
    </citation>
    <scope>NUCLEOTIDE SEQUENCE [LARGE SCALE GENOMIC DNA]</scope>
</reference>
<name>A0ABD1W1F3_9LAMI</name>
<dbReference type="AlphaFoldDB" id="A0ABD1W1F3"/>
<keyword evidence="2" id="KW-1185">Reference proteome</keyword>